<keyword evidence="4" id="KW-0326">Glycosidase</keyword>
<evidence type="ECO:0000256" key="2">
    <source>
        <dbReference type="ARBA" id="ARBA00022723"/>
    </source>
</evidence>
<dbReference type="Pfam" id="PF17677">
    <property type="entry name" value="Glyco_hydro38C2"/>
    <property type="match status" value="1"/>
</dbReference>
<protein>
    <submittedName>
        <fullName evidence="6">Alpha-mannosidase</fullName>
    </submittedName>
</protein>
<keyword evidence="3" id="KW-0378">Hydrolase</keyword>
<dbReference type="InterPro" id="IPR011330">
    <property type="entry name" value="Glyco_hydro/deAcase_b/a-brl"/>
</dbReference>
<dbReference type="InterPro" id="IPR011682">
    <property type="entry name" value="Glyco_hydro_38_C"/>
</dbReference>
<dbReference type="InterPro" id="IPR027291">
    <property type="entry name" value="Glyco_hydro_38_N_sf"/>
</dbReference>
<dbReference type="InterPro" id="IPR015341">
    <property type="entry name" value="Glyco_hydro_38_cen"/>
</dbReference>
<feature type="domain" description="Glycoside hydrolase family 38 central" evidence="5">
    <location>
        <begin position="526"/>
        <end position="603"/>
    </location>
</feature>
<evidence type="ECO:0000256" key="1">
    <source>
        <dbReference type="ARBA" id="ARBA00009792"/>
    </source>
</evidence>
<dbReference type="Proteomes" id="UP000184517">
    <property type="component" value="Unassembled WGS sequence"/>
</dbReference>
<gene>
    <name evidence="6" type="ORF">SAMN02745753_03334</name>
</gene>
<dbReference type="EMBL" id="FQVF01000016">
    <property type="protein sequence ID" value="SHG13577.1"/>
    <property type="molecule type" value="Genomic_DNA"/>
</dbReference>
<dbReference type="SUPFAM" id="SSF88713">
    <property type="entry name" value="Glycoside hydrolase/deacetylase"/>
    <property type="match status" value="1"/>
</dbReference>
<dbReference type="Pfam" id="PF01074">
    <property type="entry name" value="Glyco_hydro_38N"/>
    <property type="match status" value="1"/>
</dbReference>
<dbReference type="PANTHER" id="PTHR46017:SF1">
    <property type="entry name" value="ALPHA-MANNOSIDASE 2C1"/>
    <property type="match status" value="1"/>
</dbReference>
<dbReference type="InterPro" id="IPR000602">
    <property type="entry name" value="Glyco_hydro_38_N"/>
</dbReference>
<dbReference type="GO" id="GO:0006013">
    <property type="term" value="P:mannose metabolic process"/>
    <property type="evidence" value="ECO:0007669"/>
    <property type="project" value="InterPro"/>
</dbReference>
<dbReference type="InterPro" id="IPR041147">
    <property type="entry name" value="GH38_C"/>
</dbReference>
<dbReference type="GO" id="GO:0009313">
    <property type="term" value="P:oligosaccharide catabolic process"/>
    <property type="evidence" value="ECO:0007669"/>
    <property type="project" value="TreeGrafter"/>
</dbReference>
<dbReference type="CDD" id="cd10789">
    <property type="entry name" value="GH38N_AMII_ER_cytosolic"/>
    <property type="match status" value="1"/>
</dbReference>
<evidence type="ECO:0000313" key="6">
    <source>
        <dbReference type="EMBL" id="SHG13577.1"/>
    </source>
</evidence>
<evidence type="ECO:0000256" key="3">
    <source>
        <dbReference type="ARBA" id="ARBA00022801"/>
    </source>
</evidence>
<dbReference type="SUPFAM" id="SSF88688">
    <property type="entry name" value="Families 57/38 glycoside transferase middle domain"/>
    <property type="match status" value="1"/>
</dbReference>
<dbReference type="Pfam" id="PF09261">
    <property type="entry name" value="Alpha-mann_mid"/>
    <property type="match status" value="1"/>
</dbReference>
<proteinExistence type="inferred from homology"/>
<dbReference type="AlphaFoldDB" id="A0A1M5HCB7"/>
<accession>A0A1M5HCB7</accession>
<dbReference type="STRING" id="1122206.SAMN02745753_03334"/>
<evidence type="ECO:0000313" key="7">
    <source>
        <dbReference type="Proteomes" id="UP000184517"/>
    </source>
</evidence>
<dbReference type="Gene3D" id="1.20.1270.50">
    <property type="entry name" value="Glycoside hydrolase family 38, central domain"/>
    <property type="match status" value="1"/>
</dbReference>
<dbReference type="SMART" id="SM00872">
    <property type="entry name" value="Alpha-mann_mid"/>
    <property type="match status" value="1"/>
</dbReference>
<dbReference type="InterPro" id="IPR037094">
    <property type="entry name" value="Glyco_hydro_38_cen_sf"/>
</dbReference>
<name>A0A1M5HCB7_9GAMM</name>
<keyword evidence="7" id="KW-1185">Reference proteome</keyword>
<dbReference type="GO" id="GO:0030246">
    <property type="term" value="F:carbohydrate binding"/>
    <property type="evidence" value="ECO:0007669"/>
    <property type="project" value="InterPro"/>
</dbReference>
<dbReference type="RefSeq" id="WP_072840803.1">
    <property type="nucleotide sequence ID" value="NZ_FQVF01000016.1"/>
</dbReference>
<dbReference type="InterPro" id="IPR011013">
    <property type="entry name" value="Gal_mutarotase_sf_dom"/>
</dbReference>
<sequence length="1029" mass="115953">MRQYRDRQRSLEQLSQHLDTWEKELCAWELYGNSPIKDWTLTSPEGESRTINVGDTWSNRFGIHCFRSPLVSPTLNAELRLDFGGEALVRLCLEDGTVFDTFGANPRHKRFAPVPTVPFYIEAEVAARSLFGIPNRDPKLNLAELVSVHVEIRALRRRLDIVRNTVLTVKNKELARSLCEVAEIAISQLRLPTQTSQVGPRLAEQAWAKDIWERSFEPEVSFEKLSDEAISSVNRSIALLDASLAELRERYPKQGKVLATGHAHIDYVWLWPQPETVRKIIRTFNSVNSLMKSHPEFQFLQSSSLFYQHVEEEDPALFEEIKQRVAEGQWEVNGGMLIECDTNMPSAEAFIRQFLLGQTYFEKHFGEINRTAWLPDTFGFTGAMPQIMRHTGIETLVTIKVSWNETNSLPDNLFHWQGNDGSKVLVHTYNAYENEGYNMWMRPQALDEVWRKHSGKDLTDTVIATYGWGDGGGGPDPDQIEAFPILNLMPEIPHVAHGNIQQHIDKITTELKDASVPVWSGEMYLEYHRATLTSQARTKQLNRRAEFGLVAAEAMSVLAALAGGGDQMPDLSKDWVLMLRNQFHDILPGSSIREAYVQTEAELESVVERTEAIAAEALERIVKLHASQSQSNALQGIAVANLSGSAKPFWQLESSTPFPASCVAQKVGEQYVLASDQSLSPLSVEFVAQPSAKKISVIDKVLENELVRVEIDKHGRIKSLLDKRSDRELIDGVANQLMIYRNDLPRNYDAWDIEPGFSLGGEELLELDSCEVTAEGPYMGEITIVRSFSASRITQKLRLWCNSARLDIVTDIDWHDRRTYLRAVFPVTVLAEQAVFDQAIGITQRATHDNTSWQQAQFEGCGHRFASISETGWGAAILSADKYGFSAKGNTLTLSLVRGPMYPDMLADEGHHHFTYSILPHDGHWWSPEVQAEADLVVDPLRFTAASSDSPYRLAPVTWSGLDMRFHALKPAENKEGYILRMSEASGQRGKLSLSTPSNRPWQVVDGLERAIEQDAERFTPYCLASIKF</sequence>
<keyword evidence="2" id="KW-0479">Metal-binding</keyword>
<dbReference type="GO" id="GO:0004559">
    <property type="term" value="F:alpha-mannosidase activity"/>
    <property type="evidence" value="ECO:0007669"/>
    <property type="project" value="InterPro"/>
</dbReference>
<comment type="similarity">
    <text evidence="1">Belongs to the glycosyl hydrolase 38 family.</text>
</comment>
<dbReference type="SUPFAM" id="SSF74650">
    <property type="entry name" value="Galactose mutarotase-like"/>
    <property type="match status" value="1"/>
</dbReference>
<organism evidence="6 7">
    <name type="scientific">Marinomonas polaris DSM 16579</name>
    <dbReference type="NCBI Taxonomy" id="1122206"/>
    <lineage>
        <taxon>Bacteria</taxon>
        <taxon>Pseudomonadati</taxon>
        <taxon>Pseudomonadota</taxon>
        <taxon>Gammaproteobacteria</taxon>
        <taxon>Oceanospirillales</taxon>
        <taxon>Oceanospirillaceae</taxon>
        <taxon>Marinomonas</taxon>
    </lineage>
</organism>
<evidence type="ECO:0000259" key="5">
    <source>
        <dbReference type="SMART" id="SM00872"/>
    </source>
</evidence>
<reference evidence="7" key="1">
    <citation type="submission" date="2016-11" db="EMBL/GenBank/DDBJ databases">
        <authorList>
            <person name="Varghese N."/>
            <person name="Submissions S."/>
        </authorList>
    </citation>
    <scope>NUCLEOTIDE SEQUENCE [LARGE SCALE GENOMIC DNA]</scope>
    <source>
        <strain evidence="7">DSM 16579</strain>
    </source>
</reference>
<dbReference type="Pfam" id="PF07748">
    <property type="entry name" value="Glyco_hydro_38C"/>
    <property type="match status" value="1"/>
</dbReference>
<evidence type="ECO:0000256" key="4">
    <source>
        <dbReference type="ARBA" id="ARBA00023295"/>
    </source>
</evidence>
<dbReference type="Gene3D" id="2.70.98.30">
    <property type="entry name" value="Golgi alpha-mannosidase II, domain 4"/>
    <property type="match status" value="1"/>
</dbReference>
<dbReference type="GO" id="GO:0046872">
    <property type="term" value="F:metal ion binding"/>
    <property type="evidence" value="ECO:0007669"/>
    <property type="project" value="UniProtKB-KW"/>
</dbReference>
<dbReference type="PANTHER" id="PTHR46017">
    <property type="entry name" value="ALPHA-MANNOSIDASE 2C1"/>
    <property type="match status" value="1"/>
</dbReference>
<dbReference type="Gene3D" id="3.20.110.10">
    <property type="entry name" value="Glycoside hydrolase 38, N terminal domain"/>
    <property type="match status" value="1"/>
</dbReference>
<dbReference type="InterPro" id="IPR028995">
    <property type="entry name" value="Glyco_hydro_57/38_cen_sf"/>
</dbReference>
<dbReference type="OrthoDB" id="9764050at2"/>